<sequence>MRHPVNKLQRRAIEQLRSAGRGVSRLSSPQGSLPVPLRPRVFRSSKKTTLHGLKRKTQPAVASNQMPDFRLIDRLEKIKATHEVAFNRRPELVAALAREQQKLTGFKWFGEIHQIEALNTRKKIPYKGKKWEYMKNLARKQRARTILTKYSKEIRADPRLAVNRNATGAILSYERIKIGSRSLMDALLEKFEMEGNAEAVNALRQGHKLIFIKESGKWADSVKEKARNMLEAQRRRQGYVEERIDEEEF</sequence>
<reference evidence="2" key="1">
    <citation type="journal article" date="2020" name="bioRxiv">
        <title>A rank-normalized archaeal taxonomy based on genome phylogeny resolves widespread incomplete and uneven classifications.</title>
        <authorList>
            <person name="Rinke C."/>
            <person name="Chuvochina M."/>
            <person name="Mussig A.J."/>
            <person name="Chaumeil P.-A."/>
            <person name="Waite D.W."/>
            <person name="Whitman W.B."/>
            <person name="Parks D.H."/>
            <person name="Hugenholtz P."/>
        </authorList>
    </citation>
    <scope>NUCLEOTIDE SEQUENCE [LARGE SCALE GENOMIC DNA]</scope>
</reference>
<organism evidence="1 2">
    <name type="scientific">Candidatus Iainarchaeum sp</name>
    <dbReference type="NCBI Taxonomy" id="3101447"/>
    <lineage>
        <taxon>Archaea</taxon>
        <taxon>Candidatus Iainarchaeota</taxon>
        <taxon>Candidatus Iainarchaeia</taxon>
        <taxon>Candidatus Iainarchaeales</taxon>
        <taxon>Candidatus Iainarchaeaceae</taxon>
        <taxon>Candidatus Iainarchaeum</taxon>
    </lineage>
</organism>
<comment type="caution">
    <text evidence="1">The sequence shown here is derived from an EMBL/GenBank/DDBJ whole genome shotgun (WGS) entry which is preliminary data.</text>
</comment>
<accession>A0A7J4IVR0</accession>
<evidence type="ECO:0000313" key="1">
    <source>
        <dbReference type="EMBL" id="HIH09552.1"/>
    </source>
</evidence>
<dbReference type="AlphaFoldDB" id="A0A7J4IVR0"/>
<evidence type="ECO:0000313" key="2">
    <source>
        <dbReference type="Proteomes" id="UP000565078"/>
    </source>
</evidence>
<name>A0A7J4IVR0_9ARCH</name>
<proteinExistence type="predicted"/>
<dbReference type="EMBL" id="DUGC01000046">
    <property type="protein sequence ID" value="HIH09552.1"/>
    <property type="molecule type" value="Genomic_DNA"/>
</dbReference>
<dbReference type="Proteomes" id="UP000565078">
    <property type="component" value="Unassembled WGS sequence"/>
</dbReference>
<protein>
    <submittedName>
        <fullName evidence="1">Uncharacterized protein</fullName>
    </submittedName>
</protein>
<gene>
    <name evidence="1" type="ORF">HA254_02670</name>
</gene>